<keyword evidence="5" id="KW-1185">Reference proteome</keyword>
<dbReference type="FunCoup" id="I1I5U5">
    <property type="interactions" value="9"/>
</dbReference>
<dbReference type="Pfam" id="PF12937">
    <property type="entry name" value="F-box-like"/>
    <property type="match status" value="1"/>
</dbReference>
<dbReference type="InterPro" id="IPR056594">
    <property type="entry name" value="AT5G49610-like_b-prop"/>
</dbReference>
<dbReference type="EnsemblPlants" id="PNT67822">
    <property type="protein sequence ID" value="PNT67822"/>
    <property type="gene ID" value="BRADI_3g32458v3"/>
</dbReference>
<dbReference type="PANTHER" id="PTHR32133:SF381">
    <property type="entry name" value="F-BOX DOMAIN-CONTAINING PROTEIN"/>
    <property type="match status" value="1"/>
</dbReference>
<dbReference type="eggNOG" id="ENOG502R7JI">
    <property type="taxonomic scope" value="Eukaryota"/>
</dbReference>
<reference evidence="3 4" key="1">
    <citation type="journal article" date="2010" name="Nature">
        <title>Genome sequencing and analysis of the model grass Brachypodium distachyon.</title>
        <authorList>
            <consortium name="International Brachypodium Initiative"/>
        </authorList>
    </citation>
    <scope>NUCLEOTIDE SEQUENCE [LARGE SCALE GENOMIC DNA]</scope>
    <source>
        <strain evidence="3 4">Bd21</strain>
    </source>
</reference>
<dbReference type="HOGENOM" id="CLU_017945_2_2_1"/>
<dbReference type="EMBL" id="CM000882">
    <property type="protein sequence ID" value="PNT67822.1"/>
    <property type="molecule type" value="Genomic_DNA"/>
</dbReference>
<sequence length="392" mass="43076">MKPSLASPIDDEDLLTEILLRLPARPSSLTRASLVCKLWRRLVTDPQFLRRFCAHHREPPAIGVFLNFYRGDLSFRSVLDPPDSIPPEKFSVQLTDGIEDGGVWSFRRCRHGRVVFTSGDHLGTGCRQVLVWDPVTGDRSRIGSPPPQLDHDWSTSHVQAEVLCVAGDKDHVHGACHSSPFKVVLVCGDRSVARACVYSSETGTWGEIISTAIPYSPLSCVGIGSRSILLGNSLYWIIFGCKIAILELDLDTQRLAVIKVPPDAHVGHHGIYLSKLGGGLGFIVVSDDYVAQLWVRMTDFDGVAGWIPAQTIELGKLLPLRPREWTNLQTVLGVAGEDNVIFVSTNSGVFVVHLESMQLKKFFESNPFADCSTSTIHLFTSFCAAGSMLVNI</sequence>
<evidence type="ECO:0000313" key="5">
    <source>
        <dbReference type="Proteomes" id="UP000008810"/>
    </source>
</evidence>
<accession>I1I5U5</accession>
<dbReference type="Gramene" id="PNT67822">
    <property type="protein sequence ID" value="PNT67822"/>
    <property type="gene ID" value="BRADI_3g32458v3"/>
</dbReference>
<dbReference type="SUPFAM" id="SSF63825">
    <property type="entry name" value="YWTD domain"/>
    <property type="match status" value="1"/>
</dbReference>
<dbReference type="RefSeq" id="XP_003572032.1">
    <property type="nucleotide sequence ID" value="XM_003571984.4"/>
</dbReference>
<evidence type="ECO:0000259" key="1">
    <source>
        <dbReference type="Pfam" id="PF12937"/>
    </source>
</evidence>
<dbReference type="Pfam" id="PF23635">
    <property type="entry name" value="Beta-prop_AT5G49610-like"/>
    <property type="match status" value="1"/>
</dbReference>
<protein>
    <submittedName>
        <fullName evidence="3 4">Uncharacterized protein</fullName>
    </submittedName>
</protein>
<feature type="domain" description="F-box protein AT5G49610-like beta-propeller" evidence="2">
    <location>
        <begin position="107"/>
        <end position="369"/>
    </location>
</feature>
<dbReference type="OMA" id="WGEIIST"/>
<dbReference type="Gene3D" id="1.20.1280.50">
    <property type="match status" value="1"/>
</dbReference>
<dbReference type="InterPro" id="IPR036047">
    <property type="entry name" value="F-box-like_dom_sf"/>
</dbReference>
<feature type="domain" description="F-box" evidence="1">
    <location>
        <begin position="13"/>
        <end position="53"/>
    </location>
</feature>
<dbReference type="AlphaFoldDB" id="I1I5U5"/>
<dbReference type="SUPFAM" id="SSF81383">
    <property type="entry name" value="F-box domain"/>
    <property type="match status" value="1"/>
</dbReference>
<dbReference type="PANTHER" id="PTHR32133">
    <property type="entry name" value="OS07G0120400 PROTEIN"/>
    <property type="match status" value="1"/>
</dbReference>
<dbReference type="Proteomes" id="UP000008810">
    <property type="component" value="Chromosome 3"/>
</dbReference>
<reference evidence="4" key="3">
    <citation type="submission" date="2018-08" db="UniProtKB">
        <authorList>
            <consortium name="EnsemblPlants"/>
        </authorList>
    </citation>
    <scope>IDENTIFICATION</scope>
    <source>
        <strain evidence="4">cv. Bd21</strain>
    </source>
</reference>
<reference evidence="3" key="2">
    <citation type="submission" date="2017-06" db="EMBL/GenBank/DDBJ databases">
        <title>WGS assembly of Brachypodium distachyon.</title>
        <authorList>
            <consortium name="The International Brachypodium Initiative"/>
            <person name="Lucas S."/>
            <person name="Harmon-Smith M."/>
            <person name="Lail K."/>
            <person name="Tice H."/>
            <person name="Grimwood J."/>
            <person name="Bruce D."/>
            <person name="Barry K."/>
            <person name="Shu S."/>
            <person name="Lindquist E."/>
            <person name="Wang M."/>
            <person name="Pitluck S."/>
            <person name="Vogel J.P."/>
            <person name="Garvin D.F."/>
            <person name="Mockler T.C."/>
            <person name="Schmutz J."/>
            <person name="Rokhsar D."/>
            <person name="Bevan M.W."/>
        </authorList>
    </citation>
    <scope>NUCLEOTIDE SEQUENCE</scope>
    <source>
        <strain evidence="3">Bd21</strain>
    </source>
</reference>
<evidence type="ECO:0000313" key="4">
    <source>
        <dbReference type="EnsemblPlants" id="PNT67822"/>
    </source>
</evidence>
<dbReference type="OrthoDB" id="693649at2759"/>
<evidence type="ECO:0000259" key="2">
    <source>
        <dbReference type="Pfam" id="PF23635"/>
    </source>
</evidence>
<dbReference type="InterPro" id="IPR001810">
    <property type="entry name" value="F-box_dom"/>
</dbReference>
<evidence type="ECO:0000313" key="3">
    <source>
        <dbReference type="EMBL" id="PNT67822.1"/>
    </source>
</evidence>
<organism evidence="4">
    <name type="scientific">Brachypodium distachyon</name>
    <name type="common">Purple false brome</name>
    <name type="synonym">Trachynia distachya</name>
    <dbReference type="NCBI Taxonomy" id="15368"/>
    <lineage>
        <taxon>Eukaryota</taxon>
        <taxon>Viridiplantae</taxon>
        <taxon>Streptophyta</taxon>
        <taxon>Embryophyta</taxon>
        <taxon>Tracheophyta</taxon>
        <taxon>Spermatophyta</taxon>
        <taxon>Magnoliopsida</taxon>
        <taxon>Liliopsida</taxon>
        <taxon>Poales</taxon>
        <taxon>Poaceae</taxon>
        <taxon>BOP clade</taxon>
        <taxon>Pooideae</taxon>
        <taxon>Stipodae</taxon>
        <taxon>Brachypodieae</taxon>
        <taxon>Brachypodium</taxon>
    </lineage>
</organism>
<name>I1I5U5_BRADI</name>
<gene>
    <name evidence="4" type="primary">LOC100840325</name>
    <name evidence="3" type="ORF">BRADI_3g32458v3</name>
</gene>
<dbReference type="GeneID" id="100840325"/>
<proteinExistence type="predicted"/>
<dbReference type="KEGG" id="bdi:100840325"/>